<dbReference type="Proteomes" id="UP000614601">
    <property type="component" value="Unassembled WGS sequence"/>
</dbReference>
<dbReference type="OrthoDB" id="68328at2759"/>
<dbReference type="InterPro" id="IPR013087">
    <property type="entry name" value="Znf_C2H2_type"/>
</dbReference>
<dbReference type="GO" id="GO:0006637">
    <property type="term" value="P:acyl-CoA metabolic process"/>
    <property type="evidence" value="ECO:0007669"/>
    <property type="project" value="InterPro"/>
</dbReference>
<evidence type="ECO:0000256" key="1">
    <source>
        <dbReference type="ARBA" id="ARBA00006538"/>
    </source>
</evidence>
<evidence type="ECO:0000256" key="3">
    <source>
        <dbReference type="PROSITE-ProRule" id="PRU00042"/>
    </source>
</evidence>
<comment type="similarity">
    <text evidence="1">Belongs to the C/M/P thioester hydrolase family.</text>
</comment>
<dbReference type="Pfam" id="PF20789">
    <property type="entry name" value="4HBT_3C"/>
    <property type="match status" value="1"/>
</dbReference>
<keyword evidence="6" id="KW-1185">Reference proteome</keyword>
<organism evidence="5 6">
    <name type="scientific">Bursaphelenchus okinawaensis</name>
    <dbReference type="NCBI Taxonomy" id="465554"/>
    <lineage>
        <taxon>Eukaryota</taxon>
        <taxon>Metazoa</taxon>
        <taxon>Ecdysozoa</taxon>
        <taxon>Nematoda</taxon>
        <taxon>Chromadorea</taxon>
        <taxon>Rhabditida</taxon>
        <taxon>Tylenchina</taxon>
        <taxon>Tylenchomorpha</taxon>
        <taxon>Aphelenchoidea</taxon>
        <taxon>Aphelenchoididae</taxon>
        <taxon>Bursaphelenchus</taxon>
    </lineage>
</organism>
<dbReference type="CDD" id="cd03445">
    <property type="entry name" value="Thioesterase_II_repeat2"/>
    <property type="match status" value="1"/>
</dbReference>
<dbReference type="Gene3D" id="2.40.160.210">
    <property type="entry name" value="Acyl-CoA thioesterase, double hotdog domain"/>
    <property type="match status" value="1"/>
</dbReference>
<evidence type="ECO:0000259" key="4">
    <source>
        <dbReference type="PROSITE" id="PS50157"/>
    </source>
</evidence>
<dbReference type="CDD" id="cd03444">
    <property type="entry name" value="Thioesterase_II_repeat1"/>
    <property type="match status" value="1"/>
</dbReference>
<dbReference type="AlphaFoldDB" id="A0A811KE18"/>
<dbReference type="GO" id="GO:0005782">
    <property type="term" value="C:peroxisomal matrix"/>
    <property type="evidence" value="ECO:0007669"/>
    <property type="project" value="UniProtKB-SubCell"/>
</dbReference>
<dbReference type="PROSITE" id="PS00028">
    <property type="entry name" value="ZINC_FINGER_C2H2_1"/>
    <property type="match status" value="3"/>
</dbReference>
<keyword evidence="3" id="KW-0862">Zinc</keyword>
<dbReference type="Pfam" id="PF00096">
    <property type="entry name" value="zf-C2H2"/>
    <property type="match status" value="2"/>
</dbReference>
<keyword evidence="2" id="KW-0378">Hydrolase</keyword>
<dbReference type="GO" id="GO:0009062">
    <property type="term" value="P:fatty acid catabolic process"/>
    <property type="evidence" value="ECO:0007669"/>
    <property type="project" value="TreeGrafter"/>
</dbReference>
<dbReference type="SMART" id="SM00355">
    <property type="entry name" value="ZnF_C2H2"/>
    <property type="match status" value="4"/>
</dbReference>
<dbReference type="SUPFAM" id="SSF57667">
    <property type="entry name" value="beta-beta-alpha zinc fingers"/>
    <property type="match status" value="1"/>
</dbReference>
<comment type="caution">
    <text evidence="5">The sequence shown here is derived from an EMBL/GenBank/DDBJ whole genome shotgun (WGS) entry which is preliminary data.</text>
</comment>
<feature type="domain" description="C2H2-type" evidence="4">
    <location>
        <begin position="92"/>
        <end position="120"/>
    </location>
</feature>
<evidence type="ECO:0000313" key="5">
    <source>
        <dbReference type="EMBL" id="CAD5213119.1"/>
    </source>
</evidence>
<dbReference type="Pfam" id="PF13622">
    <property type="entry name" value="4HBT_3"/>
    <property type="match status" value="1"/>
</dbReference>
<gene>
    <name evidence="5" type="ORF">BOKJ2_LOCUS4920</name>
</gene>
<dbReference type="Gene3D" id="3.30.160.60">
    <property type="entry name" value="Classic Zinc Finger"/>
    <property type="match status" value="2"/>
</dbReference>
<dbReference type="Proteomes" id="UP000783686">
    <property type="component" value="Unassembled WGS sequence"/>
</dbReference>
<protein>
    <recommendedName>
        <fullName evidence="4">C2H2-type domain-containing protein</fullName>
    </recommendedName>
</protein>
<dbReference type="InterPro" id="IPR029069">
    <property type="entry name" value="HotDog_dom_sf"/>
</dbReference>
<dbReference type="InterPro" id="IPR049449">
    <property type="entry name" value="TesB_ACOT8-like_N"/>
</dbReference>
<name>A0A811KE18_9BILA</name>
<keyword evidence="3" id="KW-0863">Zinc-finger</keyword>
<dbReference type="GO" id="GO:0008270">
    <property type="term" value="F:zinc ion binding"/>
    <property type="evidence" value="ECO:0007669"/>
    <property type="project" value="UniProtKB-KW"/>
</dbReference>
<dbReference type="PROSITE" id="PS50157">
    <property type="entry name" value="ZINC_FINGER_C2H2_2"/>
    <property type="match status" value="2"/>
</dbReference>
<dbReference type="GO" id="GO:0047617">
    <property type="term" value="F:fatty acyl-CoA hydrolase activity"/>
    <property type="evidence" value="ECO:0007669"/>
    <property type="project" value="InterPro"/>
</dbReference>
<accession>A0A811KE18</accession>
<dbReference type="InterPro" id="IPR049450">
    <property type="entry name" value="ACOT8-like_C"/>
</dbReference>
<dbReference type="SUPFAM" id="SSF54637">
    <property type="entry name" value="Thioesterase/thiol ester dehydrase-isomerase"/>
    <property type="match status" value="2"/>
</dbReference>
<proteinExistence type="inferred from homology"/>
<evidence type="ECO:0000256" key="2">
    <source>
        <dbReference type="ARBA" id="ARBA00022801"/>
    </source>
</evidence>
<evidence type="ECO:0000313" key="6">
    <source>
        <dbReference type="Proteomes" id="UP000614601"/>
    </source>
</evidence>
<reference evidence="5" key="1">
    <citation type="submission" date="2020-09" db="EMBL/GenBank/DDBJ databases">
        <authorList>
            <person name="Kikuchi T."/>
        </authorList>
    </citation>
    <scope>NUCLEOTIDE SEQUENCE</scope>
    <source>
        <strain evidence="5">SH1</strain>
    </source>
</reference>
<dbReference type="InterPro" id="IPR036236">
    <property type="entry name" value="Znf_C2H2_sf"/>
</dbReference>
<dbReference type="PANTHER" id="PTHR11066">
    <property type="entry name" value="ACYL-COA THIOESTERASE"/>
    <property type="match status" value="1"/>
</dbReference>
<dbReference type="PANTHER" id="PTHR11066:SF34">
    <property type="entry name" value="ACYL-COENZYME A THIOESTERASE 8"/>
    <property type="match status" value="1"/>
</dbReference>
<dbReference type="EMBL" id="CAJFDH010000002">
    <property type="protein sequence ID" value="CAD5213119.1"/>
    <property type="molecule type" value="Genomic_DNA"/>
</dbReference>
<dbReference type="InterPro" id="IPR003703">
    <property type="entry name" value="Acyl_CoA_thio"/>
</dbReference>
<keyword evidence="3" id="KW-0479">Metal-binding</keyword>
<feature type="domain" description="C2H2-type" evidence="4">
    <location>
        <begin position="10"/>
        <end position="38"/>
    </location>
</feature>
<sequence>MEPSNARKRYPCLHCSEVCSSNYNLDRHIARRHPDKLPEVIRKKRRASNVPLSFVLPQSIGALQPSTSENIDGFDDAIELTFEPAAPKPRRHICEICDQSFGSKFNLERHKKRRHSEDSRTTRILEQFDEQLGLMENSPFDLQSTSQVIKKRFQCEYCPEFCVTRFNLNRHIDRIHPEKSHSNSERERRSMYCYLCSFYCYRLAQLSKHVEVVHNVRMDPVVGRVVGVEQFQALITNLRARFSGTLQRRPKEENGEEEHWTFKCNHITPINNQDDSKASRKSPCTFYLHIKRTNDSYDITGCGTHFGHEVLPHEFTDSLLQEEYYDEQDLGHVTYLHEGDSNFNVMELVNSMVNGYEEEDPVEEMSDESAVVLKKEMQHYQPLLSTNNQDDDNQFVITRPNFFLKSEGDIPFPQHVLEEAEVTVDSWSDYDEGRMASSRASPDYVHKLQHLEKIGDDVFRSNFLISPTGRGDNAYGGLLFAQSLQAAVQTVDSEKFLPHAIHSFFILSVSVKKPVHYKITRVRDGRSYSTRSVQAEQDGKAVFVSQVSFCVKEPTSIEHQTAMPKVPMPEELVDNIDFCREHLTKHRAGEIRLPKIVEIDMTHRVDGAEDNVFEFRACEPSKYFALEKFGAEPLCVWLRCAVPLDNCKDLHRFLVAYITDATLVNVANKPHVSNGYVPSMLYSLDHTVRFHEDEFRADEWLLYENWSPWSKNGRAFSEGRLWTRDGRLILSASQESLSRTRGAKSTL</sequence>
<dbReference type="InterPro" id="IPR042171">
    <property type="entry name" value="Acyl-CoA_hotdog"/>
</dbReference>
<dbReference type="EMBL" id="CAJFCW020000002">
    <property type="protein sequence ID" value="CAG9099192.1"/>
    <property type="molecule type" value="Genomic_DNA"/>
</dbReference>